<dbReference type="RefSeq" id="WP_207164586.1">
    <property type="nucleotide sequence ID" value="NZ_CP071382.1"/>
</dbReference>
<dbReference type="PANTHER" id="PTHR41368">
    <property type="entry name" value="PROTEIN YGHO"/>
    <property type="match status" value="1"/>
</dbReference>
<reference evidence="2 3" key="1">
    <citation type="submission" date="2021-03" db="EMBL/GenBank/DDBJ databases">
        <title>Geobacter metallireducens gen. nov. sp. nov., a microorganism capable of coupling the complete oxidation of organic compounds to the reduction of iron and other metals.</title>
        <authorList>
            <person name="Li Y."/>
        </authorList>
    </citation>
    <scope>NUCLEOTIDE SEQUENCE [LARGE SCALE GENOMIC DNA]</scope>
    <source>
        <strain evidence="2 3">Jerry-YX</strain>
    </source>
</reference>
<keyword evidence="3" id="KW-1185">Reference proteome</keyword>
<evidence type="ECO:0000313" key="2">
    <source>
        <dbReference type="EMBL" id="QSV46808.1"/>
    </source>
</evidence>
<organism evidence="2 3">
    <name type="scientific">Geobacter benzoatilyticus</name>
    <dbReference type="NCBI Taxonomy" id="2815309"/>
    <lineage>
        <taxon>Bacteria</taxon>
        <taxon>Pseudomonadati</taxon>
        <taxon>Thermodesulfobacteriota</taxon>
        <taxon>Desulfuromonadia</taxon>
        <taxon>Geobacterales</taxon>
        <taxon>Geobacteraceae</taxon>
        <taxon>Geobacter</taxon>
    </lineage>
</organism>
<dbReference type="InterPro" id="IPR016181">
    <property type="entry name" value="Acyl_CoA_acyltransferase"/>
</dbReference>
<protein>
    <submittedName>
        <fullName evidence="2">N-acetyltransferase</fullName>
    </submittedName>
</protein>
<gene>
    <name evidence="2" type="ORF">JZM60_05935</name>
</gene>
<feature type="domain" description="N-acetyltransferase" evidence="1">
    <location>
        <begin position="213"/>
        <end position="393"/>
    </location>
</feature>
<dbReference type="InterPro" id="IPR039968">
    <property type="entry name" value="BcerS-like"/>
</dbReference>
<proteinExistence type="predicted"/>
<evidence type="ECO:0000313" key="3">
    <source>
        <dbReference type="Proteomes" id="UP000663651"/>
    </source>
</evidence>
<dbReference type="PROSITE" id="PS51186">
    <property type="entry name" value="GNAT"/>
    <property type="match status" value="1"/>
</dbReference>
<dbReference type="Gene3D" id="3.40.630.30">
    <property type="match status" value="1"/>
</dbReference>
<dbReference type="PANTHER" id="PTHR41368:SF1">
    <property type="entry name" value="PROTEIN YGHO"/>
    <property type="match status" value="1"/>
</dbReference>
<sequence length="393" mass="45142">MTTRPNESAMAEKDSSSAAPLEILPVCDRAAHREFLHLPESLYTHDPAWIPPLLLERREHLSKNNPYFRHATFQAWIARRGSKTVGRISAQVDQLHLQRYDDHTGFFGMLEAQDDPEVFQALLDTAQAWLRERGMKRIRGPFNLSINQECGLLVEGFDTPPVIMMGHALPYYSRRIEEQGFTAEQDLLAYRIGSDFAAPRHLEALSSRIAGQVRLRPMRRREFTEDLAIIKDIFEDAWANNWGFLPFTTEEFDDLGKSLKLLVPTDFVRIAEVDGEPAAMMVVFPNLNEAIRDLDGRLFPLGWLKLLWRLKVSGVKTGRVPLMGVRQRYQKSRLGAILALLMITSLQDSARSRGMEEVEMSWILENNVGMRRIIESIGGESYKRYRIYRKDLP</sequence>
<evidence type="ECO:0000259" key="1">
    <source>
        <dbReference type="PROSITE" id="PS51186"/>
    </source>
</evidence>
<dbReference type="InterPro" id="IPR000182">
    <property type="entry name" value="GNAT_dom"/>
</dbReference>
<accession>A0ABX7Q6Z1</accession>
<name>A0ABX7Q6Z1_9BACT</name>
<dbReference type="EMBL" id="CP071382">
    <property type="protein sequence ID" value="QSV46808.1"/>
    <property type="molecule type" value="Genomic_DNA"/>
</dbReference>
<dbReference type="Proteomes" id="UP000663651">
    <property type="component" value="Chromosome"/>
</dbReference>
<dbReference type="SUPFAM" id="SSF55729">
    <property type="entry name" value="Acyl-CoA N-acyltransferases (Nat)"/>
    <property type="match status" value="1"/>
</dbReference>